<dbReference type="Pfam" id="PF00072">
    <property type="entry name" value="Response_reg"/>
    <property type="match status" value="1"/>
</dbReference>
<feature type="region of interest" description="Disordered" evidence="10">
    <location>
        <begin position="232"/>
        <end position="261"/>
    </location>
</feature>
<dbReference type="GO" id="GO:0042802">
    <property type="term" value="F:identical protein binding"/>
    <property type="evidence" value="ECO:0007669"/>
    <property type="project" value="UniProtKB-ARBA"/>
</dbReference>
<name>A0A455T9G3_9CHLR</name>
<dbReference type="PANTHER" id="PTHR48111">
    <property type="entry name" value="REGULATOR OF RPOS"/>
    <property type="match status" value="1"/>
</dbReference>
<gene>
    <name evidence="13" type="ORF">KTA_42680</name>
</gene>
<keyword evidence="2" id="KW-0963">Cytoplasm</keyword>
<dbReference type="GO" id="GO:0005829">
    <property type="term" value="C:cytosol"/>
    <property type="evidence" value="ECO:0007669"/>
    <property type="project" value="TreeGrafter"/>
</dbReference>
<keyword evidence="6 9" id="KW-0238">DNA-binding</keyword>
<feature type="domain" description="OmpR/PhoB-type" evidence="12">
    <location>
        <begin position="131"/>
        <end position="230"/>
    </location>
</feature>
<dbReference type="InterPro" id="IPR036388">
    <property type="entry name" value="WH-like_DNA-bd_sf"/>
</dbReference>
<dbReference type="EMBL" id="AP019377">
    <property type="protein sequence ID" value="BBH96069.1"/>
    <property type="molecule type" value="Genomic_DNA"/>
</dbReference>
<dbReference type="GO" id="GO:0032993">
    <property type="term" value="C:protein-DNA complex"/>
    <property type="evidence" value="ECO:0007669"/>
    <property type="project" value="TreeGrafter"/>
</dbReference>
<keyword evidence="3 8" id="KW-0597">Phosphoprotein</keyword>
<dbReference type="AlphaFoldDB" id="A0A455T9G3"/>
<dbReference type="Gene3D" id="1.10.10.10">
    <property type="entry name" value="Winged helix-like DNA-binding domain superfamily/Winged helix DNA-binding domain"/>
    <property type="match status" value="1"/>
</dbReference>
<dbReference type="InterPro" id="IPR011006">
    <property type="entry name" value="CheY-like_superfamily"/>
</dbReference>
<dbReference type="Gene3D" id="3.40.50.2300">
    <property type="match status" value="1"/>
</dbReference>
<comment type="subcellular location">
    <subcellularLocation>
        <location evidence="1">Cytoplasm</location>
    </subcellularLocation>
</comment>
<dbReference type="SMART" id="SM00448">
    <property type="entry name" value="REC"/>
    <property type="match status" value="1"/>
</dbReference>
<dbReference type="InterPro" id="IPR001789">
    <property type="entry name" value="Sig_transdc_resp-reg_receiver"/>
</dbReference>
<evidence type="ECO:0000259" key="12">
    <source>
        <dbReference type="PROSITE" id="PS51755"/>
    </source>
</evidence>
<feature type="compositionally biased region" description="Basic and acidic residues" evidence="10">
    <location>
        <begin position="247"/>
        <end position="261"/>
    </location>
</feature>
<evidence type="ECO:0000256" key="1">
    <source>
        <dbReference type="ARBA" id="ARBA00004496"/>
    </source>
</evidence>
<evidence type="ECO:0000256" key="9">
    <source>
        <dbReference type="PROSITE-ProRule" id="PRU01091"/>
    </source>
</evidence>
<evidence type="ECO:0000256" key="4">
    <source>
        <dbReference type="ARBA" id="ARBA00023012"/>
    </source>
</evidence>
<dbReference type="CDD" id="cd00383">
    <property type="entry name" value="trans_reg_C"/>
    <property type="match status" value="1"/>
</dbReference>
<dbReference type="PANTHER" id="PTHR48111:SF50">
    <property type="entry name" value="KDP OPERON TRANSCRIPTIONAL REGULATORY PROTEIN KDPE"/>
    <property type="match status" value="1"/>
</dbReference>
<evidence type="ECO:0000256" key="10">
    <source>
        <dbReference type="SAM" id="MobiDB-lite"/>
    </source>
</evidence>
<feature type="modified residue" description="4-aspartylphosphate" evidence="8">
    <location>
        <position position="56"/>
    </location>
</feature>
<evidence type="ECO:0000259" key="11">
    <source>
        <dbReference type="PROSITE" id="PS50110"/>
    </source>
</evidence>
<dbReference type="InterPro" id="IPR001867">
    <property type="entry name" value="OmpR/PhoB-type_DNA-bd"/>
</dbReference>
<dbReference type="Pfam" id="PF00486">
    <property type="entry name" value="Trans_reg_C"/>
    <property type="match status" value="1"/>
</dbReference>
<dbReference type="Gene3D" id="6.10.250.690">
    <property type="match status" value="1"/>
</dbReference>
<dbReference type="SMART" id="SM00862">
    <property type="entry name" value="Trans_reg_C"/>
    <property type="match status" value="1"/>
</dbReference>
<evidence type="ECO:0000256" key="8">
    <source>
        <dbReference type="PROSITE-ProRule" id="PRU00169"/>
    </source>
</evidence>
<accession>A0A455T9G3</accession>
<keyword evidence="5" id="KW-0805">Transcription regulation</keyword>
<proteinExistence type="predicted"/>
<evidence type="ECO:0000313" key="13">
    <source>
        <dbReference type="EMBL" id="BBH96069.1"/>
    </source>
</evidence>
<dbReference type="InterPro" id="IPR039420">
    <property type="entry name" value="WalR-like"/>
</dbReference>
<organism evidence="13">
    <name type="scientific">Thermogemmatispora argillosa</name>
    <dbReference type="NCBI Taxonomy" id="2045280"/>
    <lineage>
        <taxon>Bacteria</taxon>
        <taxon>Bacillati</taxon>
        <taxon>Chloroflexota</taxon>
        <taxon>Ktedonobacteria</taxon>
        <taxon>Thermogemmatisporales</taxon>
        <taxon>Thermogemmatisporaceae</taxon>
        <taxon>Thermogemmatispora</taxon>
    </lineage>
</organism>
<feature type="domain" description="Response regulatory" evidence="11">
    <location>
        <begin position="7"/>
        <end position="120"/>
    </location>
</feature>
<dbReference type="FunFam" id="3.40.50.2300:FF:000021">
    <property type="entry name" value="Two-component system response regulator KdpE"/>
    <property type="match status" value="1"/>
</dbReference>
<dbReference type="PROSITE" id="PS51755">
    <property type="entry name" value="OMPR_PHOB"/>
    <property type="match status" value="1"/>
</dbReference>
<dbReference type="GO" id="GO:0000987">
    <property type="term" value="F:cis-regulatory region sequence-specific DNA binding"/>
    <property type="evidence" value="ECO:0007669"/>
    <property type="project" value="UniProtKB-ARBA"/>
</dbReference>
<keyword evidence="4" id="KW-0902">Two-component regulatory system</keyword>
<evidence type="ECO:0000256" key="5">
    <source>
        <dbReference type="ARBA" id="ARBA00023015"/>
    </source>
</evidence>
<reference evidence="13" key="1">
    <citation type="submission" date="2018-12" db="EMBL/GenBank/DDBJ databases">
        <title>Novel natural products biosynthetic potential of the class Ktedonobacteria.</title>
        <authorList>
            <person name="Zheng Y."/>
            <person name="Saitou A."/>
            <person name="Wang C.M."/>
            <person name="Toyoda A."/>
            <person name="Minakuchi Y."/>
            <person name="Sekiguchi Y."/>
            <person name="Ueda K."/>
            <person name="Takano H."/>
            <person name="Sakai Y."/>
            <person name="Yokota A."/>
            <person name="Yabe S."/>
        </authorList>
    </citation>
    <scope>NUCLEOTIDE SEQUENCE</scope>
    <source>
        <strain evidence="13">A3-2</strain>
    </source>
</reference>
<evidence type="ECO:0000256" key="2">
    <source>
        <dbReference type="ARBA" id="ARBA00022490"/>
    </source>
</evidence>
<evidence type="ECO:0000256" key="7">
    <source>
        <dbReference type="ARBA" id="ARBA00023163"/>
    </source>
</evidence>
<keyword evidence="7" id="KW-0804">Transcription</keyword>
<dbReference type="PROSITE" id="PS50110">
    <property type="entry name" value="RESPONSE_REGULATORY"/>
    <property type="match status" value="1"/>
</dbReference>
<dbReference type="GO" id="GO:0045893">
    <property type="term" value="P:positive regulation of DNA-templated transcription"/>
    <property type="evidence" value="ECO:0007669"/>
    <property type="project" value="UniProtKB-ARBA"/>
</dbReference>
<evidence type="ECO:0000256" key="6">
    <source>
        <dbReference type="ARBA" id="ARBA00023125"/>
    </source>
</evidence>
<protein>
    <submittedName>
        <fullName evidence="13">DNA-binding response regulator</fullName>
    </submittedName>
</protein>
<dbReference type="CDD" id="cd17574">
    <property type="entry name" value="REC_OmpR"/>
    <property type="match status" value="1"/>
</dbReference>
<dbReference type="SUPFAM" id="SSF52172">
    <property type="entry name" value="CheY-like"/>
    <property type="match status" value="1"/>
</dbReference>
<sequence>MNTGGARILVVDDEIEIVRALQRSLSAYGYEVYAASSGEEALEALGHFRPDVMLLDLGLPGMSGLEVCKRVRAHSNLPIIVLSVKDSERDKVLALDLGADDYVAKPFGMNEVLARIRVALRHAAPLQGGTAAVFSAGPLRIDFERRLVQLNGKEVKLTPTEYELLKVLVQNRGKIMTRQMLLTRVWGSGYGGEAHYLHVYIGQLRRKIEPDPAHPRFILTISGVGYRFSAEEEASGMGQPDSSALARQERSARADQERPGE</sequence>
<feature type="DNA-binding region" description="OmpR/PhoB-type" evidence="9">
    <location>
        <begin position="131"/>
        <end position="230"/>
    </location>
</feature>
<dbReference type="GO" id="GO:0000156">
    <property type="term" value="F:phosphorelay response regulator activity"/>
    <property type="evidence" value="ECO:0007669"/>
    <property type="project" value="TreeGrafter"/>
</dbReference>
<evidence type="ECO:0000256" key="3">
    <source>
        <dbReference type="ARBA" id="ARBA00022553"/>
    </source>
</evidence>